<evidence type="ECO:0000313" key="2">
    <source>
        <dbReference type="EMBL" id="QOV47818.1"/>
    </source>
</evidence>
<dbReference type="GO" id="GO:0016787">
    <property type="term" value="F:hydrolase activity"/>
    <property type="evidence" value="ECO:0007669"/>
    <property type="project" value="UniProtKB-KW"/>
</dbReference>
<proteinExistence type="predicted"/>
<gene>
    <name evidence="2" type="ORF">IPT68_28155</name>
</gene>
<dbReference type="Proteomes" id="UP000594008">
    <property type="component" value="Chromosome"/>
</dbReference>
<dbReference type="Gene3D" id="2.40.260.10">
    <property type="entry name" value="Sortase"/>
    <property type="match status" value="1"/>
</dbReference>
<evidence type="ECO:0000313" key="3">
    <source>
        <dbReference type="Proteomes" id="UP000594008"/>
    </source>
</evidence>
<protein>
    <submittedName>
        <fullName evidence="2">Class F sortase</fullName>
    </submittedName>
</protein>
<accession>A0A7M2TJG3</accession>
<organism evidence="2 3">
    <name type="scientific">Streptomyces chromofuscus</name>
    <dbReference type="NCBI Taxonomy" id="42881"/>
    <lineage>
        <taxon>Bacteria</taxon>
        <taxon>Bacillati</taxon>
        <taxon>Actinomycetota</taxon>
        <taxon>Actinomycetes</taxon>
        <taxon>Kitasatosporales</taxon>
        <taxon>Streptomycetaceae</taxon>
        <taxon>Streptomyces</taxon>
    </lineage>
</organism>
<dbReference type="Pfam" id="PF04203">
    <property type="entry name" value="Sortase"/>
    <property type="match status" value="1"/>
</dbReference>
<dbReference type="InterPro" id="IPR023365">
    <property type="entry name" value="Sortase_dom-sf"/>
</dbReference>
<evidence type="ECO:0000256" key="1">
    <source>
        <dbReference type="ARBA" id="ARBA00022801"/>
    </source>
</evidence>
<dbReference type="AlphaFoldDB" id="A0A7M2TJG3"/>
<name>A0A7M2TJG3_STRCW</name>
<dbReference type="InterPro" id="IPR005754">
    <property type="entry name" value="Sortase"/>
</dbReference>
<dbReference type="InterPro" id="IPR042001">
    <property type="entry name" value="Sortase_F"/>
</dbReference>
<dbReference type="CDD" id="cd05829">
    <property type="entry name" value="Sortase_F"/>
    <property type="match status" value="1"/>
</dbReference>
<dbReference type="SUPFAM" id="SSF63817">
    <property type="entry name" value="Sortase"/>
    <property type="match status" value="1"/>
</dbReference>
<dbReference type="EMBL" id="CP063374">
    <property type="protein sequence ID" value="QOV47818.1"/>
    <property type="molecule type" value="Genomic_DNA"/>
</dbReference>
<keyword evidence="1" id="KW-0378">Hydrolase</keyword>
<keyword evidence="3" id="KW-1185">Reference proteome</keyword>
<sequence length="142" mass="14860">MPRLGVRAPVDPVGVTGDGQVRVPEDPRRVGWYRFSPPPGASAGSAVIVGHVDSDRGGLGVLVALADVRRGDRVLVERSDGGSVAFRVVSRRTLPKEDLAESGAFRRDGSAALTLITCTGPFLPDDGGYRNNLVVTAVPASK</sequence>
<reference evidence="2 3" key="1">
    <citation type="submission" date="2020-10" db="EMBL/GenBank/DDBJ databases">
        <title>Streptomyces chromofuscus complate genome analysis.</title>
        <authorList>
            <person name="Anwar N."/>
        </authorList>
    </citation>
    <scope>NUCLEOTIDE SEQUENCE [LARGE SCALE GENOMIC DNA]</scope>
    <source>
        <strain evidence="2 3">DSM 40273</strain>
    </source>
</reference>
<dbReference type="KEGG" id="schf:IPT68_28155"/>